<name>A0ABD3MU73_9STRA</name>
<feature type="compositionally biased region" description="Polar residues" evidence="1">
    <location>
        <begin position="55"/>
        <end position="67"/>
    </location>
</feature>
<accession>A0ABD3MU73</accession>
<sequence>MVWRRRSKSHPTLECHAHSLEMSGQCLVRLRVSKTNMIGSSSGATFTPMVMMQTGPTRHNLTPSKSSVMVLRAEE</sequence>
<organism evidence="2 3">
    <name type="scientific">Discostella pseudostelligera</name>
    <dbReference type="NCBI Taxonomy" id="259834"/>
    <lineage>
        <taxon>Eukaryota</taxon>
        <taxon>Sar</taxon>
        <taxon>Stramenopiles</taxon>
        <taxon>Ochrophyta</taxon>
        <taxon>Bacillariophyta</taxon>
        <taxon>Coscinodiscophyceae</taxon>
        <taxon>Thalassiosirophycidae</taxon>
        <taxon>Stephanodiscales</taxon>
        <taxon>Stephanodiscaceae</taxon>
        <taxon>Discostella</taxon>
    </lineage>
</organism>
<gene>
    <name evidence="2" type="ORF">ACHAWU_003293</name>
</gene>
<dbReference type="Proteomes" id="UP001530293">
    <property type="component" value="Unassembled WGS sequence"/>
</dbReference>
<evidence type="ECO:0000313" key="2">
    <source>
        <dbReference type="EMBL" id="KAL3767202.1"/>
    </source>
</evidence>
<evidence type="ECO:0000256" key="1">
    <source>
        <dbReference type="SAM" id="MobiDB-lite"/>
    </source>
</evidence>
<feature type="region of interest" description="Disordered" evidence="1">
    <location>
        <begin position="55"/>
        <end position="75"/>
    </location>
</feature>
<comment type="caution">
    <text evidence="2">The sequence shown here is derived from an EMBL/GenBank/DDBJ whole genome shotgun (WGS) entry which is preliminary data.</text>
</comment>
<protein>
    <submittedName>
        <fullName evidence="2">Uncharacterized protein</fullName>
    </submittedName>
</protein>
<keyword evidence="3" id="KW-1185">Reference proteome</keyword>
<evidence type="ECO:0000313" key="3">
    <source>
        <dbReference type="Proteomes" id="UP001530293"/>
    </source>
</evidence>
<dbReference type="EMBL" id="JALLBG020000077">
    <property type="protein sequence ID" value="KAL3767202.1"/>
    <property type="molecule type" value="Genomic_DNA"/>
</dbReference>
<reference evidence="2 3" key="1">
    <citation type="submission" date="2024-10" db="EMBL/GenBank/DDBJ databases">
        <title>Updated reference genomes for cyclostephanoid diatoms.</title>
        <authorList>
            <person name="Roberts W.R."/>
            <person name="Alverson A.J."/>
        </authorList>
    </citation>
    <scope>NUCLEOTIDE SEQUENCE [LARGE SCALE GENOMIC DNA]</scope>
    <source>
        <strain evidence="2 3">AJA232-27</strain>
    </source>
</reference>
<dbReference type="AlphaFoldDB" id="A0ABD3MU73"/>
<proteinExistence type="predicted"/>